<proteinExistence type="predicted"/>
<reference evidence="2" key="1">
    <citation type="submission" date="2021-02" db="EMBL/GenBank/DDBJ databases">
        <authorList>
            <person name="Nowell W R."/>
        </authorList>
    </citation>
    <scope>NUCLEOTIDE SEQUENCE</scope>
</reference>
<dbReference type="GO" id="GO:0006313">
    <property type="term" value="P:DNA transposition"/>
    <property type="evidence" value="ECO:0007669"/>
    <property type="project" value="InterPro"/>
</dbReference>
<accession>A0A815XMB0</accession>
<dbReference type="Proteomes" id="UP000663854">
    <property type="component" value="Unassembled WGS sequence"/>
</dbReference>
<feature type="domain" description="Transposase Tc1-like" evidence="1">
    <location>
        <begin position="96"/>
        <end position="138"/>
    </location>
</feature>
<evidence type="ECO:0000313" key="2">
    <source>
        <dbReference type="EMBL" id="CAF1559297.1"/>
    </source>
</evidence>
<comment type="caution">
    <text evidence="2">The sequence shown here is derived from an EMBL/GenBank/DDBJ whole genome shotgun (WGS) entry which is preliminary data.</text>
</comment>
<dbReference type="Proteomes" id="UP000663870">
    <property type="component" value="Unassembled WGS sequence"/>
</dbReference>
<keyword evidence="5" id="KW-1185">Reference proteome</keyword>
<dbReference type="Pfam" id="PF01498">
    <property type="entry name" value="HTH_Tnp_Tc3_2"/>
    <property type="match status" value="1"/>
</dbReference>
<organism evidence="2 4">
    <name type="scientific">Rotaria sordida</name>
    <dbReference type="NCBI Taxonomy" id="392033"/>
    <lineage>
        <taxon>Eukaryota</taxon>
        <taxon>Metazoa</taxon>
        <taxon>Spiralia</taxon>
        <taxon>Gnathifera</taxon>
        <taxon>Rotifera</taxon>
        <taxon>Eurotatoria</taxon>
        <taxon>Bdelloidea</taxon>
        <taxon>Philodinida</taxon>
        <taxon>Philodinidae</taxon>
        <taxon>Rotaria</taxon>
    </lineage>
</organism>
<dbReference type="InterPro" id="IPR002492">
    <property type="entry name" value="Transposase_Tc1-like"/>
</dbReference>
<dbReference type="InterPro" id="IPR036397">
    <property type="entry name" value="RNaseH_sf"/>
</dbReference>
<dbReference type="GO" id="GO:0015074">
    <property type="term" value="P:DNA integration"/>
    <property type="evidence" value="ECO:0007669"/>
    <property type="project" value="InterPro"/>
</dbReference>
<dbReference type="EMBL" id="CAJNOH010014881">
    <property type="protein sequence ID" value="CAF1559297.1"/>
    <property type="molecule type" value="Genomic_DNA"/>
</dbReference>
<sequence>MGKKSIGEYKRAQTVTLYDAGFTISGIARQLNISWTCVKNAIIRYRDHGTFKDLPRTGRPLKLMPRTAHYLKCLAHGQNRTNVNIITPKLNDLSIIRVSSRTVRRHLHKMGYTYSVQIKKPFLKKIHKMKRIAWCKKFRCYTIEDWRRIIFSDESTYYVLKRRNKMMVWRTKDEKLASDCIEKISTGD</sequence>
<dbReference type="Gene3D" id="1.10.10.10">
    <property type="entry name" value="Winged helix-like DNA-binding domain superfamily/Winged helix DNA-binding domain"/>
    <property type="match status" value="1"/>
</dbReference>
<feature type="non-terminal residue" evidence="2">
    <location>
        <position position="188"/>
    </location>
</feature>
<protein>
    <recommendedName>
        <fullName evidence="1">Transposase Tc1-like domain-containing protein</fullName>
    </recommendedName>
</protein>
<dbReference type="Pfam" id="PF13384">
    <property type="entry name" value="HTH_23"/>
    <property type="match status" value="1"/>
</dbReference>
<name>A0A815XMB0_9BILA</name>
<dbReference type="InterPro" id="IPR009057">
    <property type="entry name" value="Homeodomain-like_sf"/>
</dbReference>
<evidence type="ECO:0000313" key="3">
    <source>
        <dbReference type="EMBL" id="CAF1676378.1"/>
    </source>
</evidence>
<evidence type="ECO:0000313" key="5">
    <source>
        <dbReference type="Proteomes" id="UP000663870"/>
    </source>
</evidence>
<evidence type="ECO:0000259" key="1">
    <source>
        <dbReference type="Pfam" id="PF01498"/>
    </source>
</evidence>
<dbReference type="Gene3D" id="3.30.420.10">
    <property type="entry name" value="Ribonuclease H-like superfamily/Ribonuclease H"/>
    <property type="match status" value="1"/>
</dbReference>
<dbReference type="SUPFAM" id="SSF46689">
    <property type="entry name" value="Homeodomain-like"/>
    <property type="match status" value="1"/>
</dbReference>
<dbReference type="EMBL" id="CAJNOL010016793">
    <property type="protein sequence ID" value="CAF1676378.1"/>
    <property type="molecule type" value="Genomic_DNA"/>
</dbReference>
<dbReference type="AlphaFoldDB" id="A0A815XMB0"/>
<gene>
    <name evidence="3" type="ORF">JXQ802_LOCUS58436</name>
    <name evidence="2" type="ORF">PYM288_LOCUS41808</name>
</gene>
<dbReference type="InterPro" id="IPR036388">
    <property type="entry name" value="WH-like_DNA-bd_sf"/>
</dbReference>
<evidence type="ECO:0000313" key="4">
    <source>
        <dbReference type="Proteomes" id="UP000663854"/>
    </source>
</evidence>
<dbReference type="GO" id="GO:0003677">
    <property type="term" value="F:DNA binding"/>
    <property type="evidence" value="ECO:0007669"/>
    <property type="project" value="InterPro"/>
</dbReference>